<accession>A0A166J414</accession>
<reference evidence="1" key="1">
    <citation type="journal article" date="2016" name="Nat. Genet.">
        <title>A high-quality carrot genome assembly provides new insights into carotenoid accumulation and asterid genome evolution.</title>
        <authorList>
            <person name="Iorizzo M."/>
            <person name="Ellison S."/>
            <person name="Senalik D."/>
            <person name="Zeng P."/>
            <person name="Satapoomin P."/>
            <person name="Huang J."/>
            <person name="Bowman M."/>
            <person name="Iovene M."/>
            <person name="Sanseverino W."/>
            <person name="Cavagnaro P."/>
            <person name="Yildiz M."/>
            <person name="Macko-Podgorni A."/>
            <person name="Moranska E."/>
            <person name="Grzebelus E."/>
            <person name="Grzebelus D."/>
            <person name="Ashrafi H."/>
            <person name="Zheng Z."/>
            <person name="Cheng S."/>
            <person name="Spooner D."/>
            <person name="Van Deynze A."/>
            <person name="Simon P."/>
        </authorList>
    </citation>
    <scope>NUCLEOTIDE SEQUENCE</scope>
    <source>
        <tissue evidence="1">Leaf</tissue>
    </source>
</reference>
<gene>
    <name evidence="1" type="ORF">DCAR_0104789</name>
</gene>
<dbReference type="PANTHER" id="PTHR35506:SF1">
    <property type="entry name" value="OS02G0135600 PROTEIN"/>
    <property type="match status" value="1"/>
</dbReference>
<keyword evidence="2" id="KW-1185">Reference proteome</keyword>
<organism evidence="1 2">
    <name type="scientific">Daucus carota subsp. sativus</name>
    <name type="common">Carrot</name>
    <dbReference type="NCBI Taxonomy" id="79200"/>
    <lineage>
        <taxon>Eukaryota</taxon>
        <taxon>Viridiplantae</taxon>
        <taxon>Streptophyta</taxon>
        <taxon>Embryophyta</taxon>
        <taxon>Tracheophyta</taxon>
        <taxon>Spermatophyta</taxon>
        <taxon>Magnoliopsida</taxon>
        <taxon>eudicotyledons</taxon>
        <taxon>Gunneridae</taxon>
        <taxon>Pentapetalae</taxon>
        <taxon>asterids</taxon>
        <taxon>campanulids</taxon>
        <taxon>Apiales</taxon>
        <taxon>Apiaceae</taxon>
        <taxon>Apioideae</taxon>
        <taxon>Scandiceae</taxon>
        <taxon>Daucinae</taxon>
        <taxon>Daucus</taxon>
        <taxon>Daucus sect. Daucus</taxon>
    </lineage>
</organism>
<evidence type="ECO:0000313" key="1">
    <source>
        <dbReference type="EMBL" id="WOG85598.1"/>
    </source>
</evidence>
<dbReference type="Gramene" id="KZN11774">
    <property type="protein sequence ID" value="KZN11774"/>
    <property type="gene ID" value="DCAR_004430"/>
</dbReference>
<protein>
    <submittedName>
        <fullName evidence="1">Uncharacterized protein</fullName>
    </submittedName>
</protein>
<name>A0A166J414_DAUCS</name>
<dbReference type="AlphaFoldDB" id="A0A166J414"/>
<dbReference type="Proteomes" id="UP000077755">
    <property type="component" value="Chromosome 1"/>
</dbReference>
<proteinExistence type="predicted"/>
<dbReference type="KEGG" id="dcr:108205277"/>
<dbReference type="EMBL" id="CP093343">
    <property type="protein sequence ID" value="WOG85598.1"/>
    <property type="molecule type" value="Genomic_DNA"/>
</dbReference>
<sequence length="316" mass="34787">MADKASRGLVIYGDGLARLVDPTHTHLHKLASLSCCGFLSLPHSPPSESEDARVIREFAQLLDVGDTCMDTSGEGTTKDVTSEKLSSVKSISDRFMGMRAAVITDSSSLKSFGGKNGLSVLQLQELYDRNKAYAQPSHVVLAFELLKLLGFQEGKVLEASQFDLIFLHIGAHEEIFGQKDIEFLNSLIGGVMEIASVGSDIGSRLHLSLVLGYGDVSQNDDTNLSVLATNQSSNSDLILLFPRQSYCLKGMNLRTDVRPHCPILMTQWQSGVTRKDNVNNFFFQEFKEHCGNLTVPADRFLHEVAFKLWKAPKYGA</sequence>
<dbReference type="OrthoDB" id="1891406at2759"/>
<evidence type="ECO:0000313" key="2">
    <source>
        <dbReference type="Proteomes" id="UP000077755"/>
    </source>
</evidence>
<dbReference type="OMA" id="IRHHHPM"/>
<reference evidence="1" key="2">
    <citation type="submission" date="2022-03" db="EMBL/GenBank/DDBJ databases">
        <title>Draft title - Genomic analysis of global carrot germplasm unveils the trajectory of domestication and the origin of high carotenoid orange carrot.</title>
        <authorList>
            <person name="Iorizzo M."/>
            <person name="Ellison S."/>
            <person name="Senalik D."/>
            <person name="Macko-Podgorni A."/>
            <person name="Grzebelus D."/>
            <person name="Bostan H."/>
            <person name="Rolling W."/>
            <person name="Curaba J."/>
            <person name="Simon P."/>
        </authorList>
    </citation>
    <scope>NUCLEOTIDE SEQUENCE</scope>
    <source>
        <tissue evidence="1">Leaf</tissue>
    </source>
</reference>
<dbReference type="PANTHER" id="PTHR35506">
    <property type="entry name" value="OS02G0135600 PROTEIN"/>
    <property type="match status" value="1"/>
</dbReference>